<evidence type="ECO:0000256" key="5">
    <source>
        <dbReference type="SAM" id="Phobius"/>
    </source>
</evidence>
<feature type="transmembrane region" description="Helical" evidence="5">
    <location>
        <begin position="127"/>
        <end position="149"/>
    </location>
</feature>
<sequence>MLQPSSRLPDRGAALAEYALGACIGLCSMTSSNPKPAAVGSSCFWIVLVLLVSSGLPRVVVGDQFSSPSSANVSHVPPLVVESNFNGSTGPSNMSDSNLNRLPHLSSPESHGNMTSETSLMENMSGILLTVLSYGSQVAMVVGGVIPYIPQFRSIRQNQSAKGFSLYVCLALLVANTLRILFCLGSTMNIHY</sequence>
<feature type="transmembrane region" description="Helical" evidence="5">
    <location>
        <begin position="164"/>
        <end position="184"/>
    </location>
</feature>
<keyword evidence="4 5" id="KW-0472">Membrane</keyword>
<dbReference type="GO" id="GO:0005802">
    <property type="term" value="C:trans-Golgi network"/>
    <property type="evidence" value="ECO:0007669"/>
    <property type="project" value="TreeGrafter"/>
</dbReference>
<comment type="caution">
    <text evidence="6">The sequence shown here is derived from an EMBL/GenBank/DDBJ whole genome shotgun (WGS) entry which is preliminary data.</text>
</comment>
<accession>A0A553N9J7</accession>
<keyword evidence="2 5" id="KW-0812">Transmembrane</keyword>
<dbReference type="InterPro" id="IPR052241">
    <property type="entry name" value="SLC66/Scramblase_ANY1"/>
</dbReference>
<gene>
    <name evidence="6" type="ORF">TCAL_01791</name>
</gene>
<dbReference type="PANTHER" id="PTHR14856">
    <property type="entry name" value="PQ-LOOP REPEAT-CONTAINING PROTEIN 1-LIKE PROTEIN"/>
    <property type="match status" value="1"/>
</dbReference>
<dbReference type="AlphaFoldDB" id="A0A553N9J7"/>
<dbReference type="GO" id="GO:0016020">
    <property type="term" value="C:membrane"/>
    <property type="evidence" value="ECO:0007669"/>
    <property type="project" value="UniProtKB-SubCell"/>
</dbReference>
<name>A0A553N9J7_TIGCA</name>
<dbReference type="Proteomes" id="UP000318571">
    <property type="component" value="Chromosome 8"/>
</dbReference>
<reference evidence="6 7" key="1">
    <citation type="journal article" date="2018" name="Nat. Ecol. Evol.">
        <title>Genomic signatures of mitonuclear coevolution across populations of Tigriopus californicus.</title>
        <authorList>
            <person name="Barreto F.S."/>
            <person name="Watson E.T."/>
            <person name="Lima T.G."/>
            <person name="Willett C.S."/>
            <person name="Edmands S."/>
            <person name="Li W."/>
            <person name="Burton R.S."/>
        </authorList>
    </citation>
    <scope>NUCLEOTIDE SEQUENCE [LARGE SCALE GENOMIC DNA]</scope>
    <source>
        <strain evidence="6 7">San Diego</strain>
    </source>
</reference>
<dbReference type="GO" id="GO:0045332">
    <property type="term" value="P:phospholipid translocation"/>
    <property type="evidence" value="ECO:0007669"/>
    <property type="project" value="TreeGrafter"/>
</dbReference>
<evidence type="ECO:0000313" key="6">
    <source>
        <dbReference type="EMBL" id="TRY62121.1"/>
    </source>
</evidence>
<dbReference type="STRING" id="6832.A0A553N9J7"/>
<keyword evidence="7" id="KW-1185">Reference proteome</keyword>
<keyword evidence="3 5" id="KW-1133">Transmembrane helix</keyword>
<dbReference type="GO" id="GO:0042147">
    <property type="term" value="P:retrograde transport, endosome to Golgi"/>
    <property type="evidence" value="ECO:0007669"/>
    <property type="project" value="TreeGrafter"/>
</dbReference>
<comment type="subcellular location">
    <subcellularLocation>
        <location evidence="1">Membrane</location>
        <topology evidence="1">Multi-pass membrane protein</topology>
    </subcellularLocation>
</comment>
<protein>
    <submittedName>
        <fullName evidence="6">Uncharacterized protein</fullName>
    </submittedName>
</protein>
<dbReference type="GO" id="GO:0005768">
    <property type="term" value="C:endosome"/>
    <property type="evidence" value="ECO:0007669"/>
    <property type="project" value="TreeGrafter"/>
</dbReference>
<dbReference type="EMBL" id="VCGU01000459">
    <property type="protein sequence ID" value="TRY62121.1"/>
    <property type="molecule type" value="Genomic_DNA"/>
</dbReference>
<dbReference type="Pfam" id="PF04193">
    <property type="entry name" value="PQ-loop"/>
    <property type="match status" value="1"/>
</dbReference>
<dbReference type="InterPro" id="IPR006603">
    <property type="entry name" value="PQ-loop_rpt"/>
</dbReference>
<dbReference type="GO" id="GO:0005829">
    <property type="term" value="C:cytosol"/>
    <property type="evidence" value="ECO:0007669"/>
    <property type="project" value="GOC"/>
</dbReference>
<dbReference type="Gene3D" id="1.20.1280.290">
    <property type="match status" value="1"/>
</dbReference>
<proteinExistence type="predicted"/>
<evidence type="ECO:0000256" key="1">
    <source>
        <dbReference type="ARBA" id="ARBA00004141"/>
    </source>
</evidence>
<organism evidence="6 7">
    <name type="scientific">Tigriopus californicus</name>
    <name type="common">Marine copepod</name>
    <dbReference type="NCBI Taxonomy" id="6832"/>
    <lineage>
        <taxon>Eukaryota</taxon>
        <taxon>Metazoa</taxon>
        <taxon>Ecdysozoa</taxon>
        <taxon>Arthropoda</taxon>
        <taxon>Crustacea</taxon>
        <taxon>Multicrustacea</taxon>
        <taxon>Hexanauplia</taxon>
        <taxon>Copepoda</taxon>
        <taxon>Harpacticoida</taxon>
        <taxon>Harpacticidae</taxon>
        <taxon>Tigriopus</taxon>
    </lineage>
</organism>
<evidence type="ECO:0000256" key="2">
    <source>
        <dbReference type="ARBA" id="ARBA00022692"/>
    </source>
</evidence>
<evidence type="ECO:0000313" key="7">
    <source>
        <dbReference type="Proteomes" id="UP000318571"/>
    </source>
</evidence>
<dbReference type="PANTHER" id="PTHR14856:SF9">
    <property type="entry name" value="PQ-LOOP REPEAT-CONTAINING PROTEIN 1"/>
    <property type="match status" value="1"/>
</dbReference>
<evidence type="ECO:0000256" key="4">
    <source>
        <dbReference type="ARBA" id="ARBA00023136"/>
    </source>
</evidence>
<feature type="transmembrane region" description="Helical" evidence="5">
    <location>
        <begin position="37"/>
        <end position="56"/>
    </location>
</feature>
<evidence type="ECO:0000256" key="3">
    <source>
        <dbReference type="ARBA" id="ARBA00022989"/>
    </source>
</evidence>